<reference evidence="1 2" key="1">
    <citation type="submission" date="2019-10" db="EMBL/GenBank/DDBJ databases">
        <title>Gracilibacillus sp. nov. isolated from rice seeds.</title>
        <authorList>
            <person name="He S."/>
        </authorList>
    </citation>
    <scope>NUCLEOTIDE SEQUENCE [LARGE SCALE GENOMIC DNA]</scope>
    <source>
        <strain evidence="1 2">TD8</strain>
    </source>
</reference>
<name>A0A7C8GR70_9BACI</name>
<keyword evidence="2" id="KW-1185">Reference proteome</keyword>
<dbReference type="OrthoDB" id="2735906at2"/>
<dbReference type="RefSeq" id="WP_153406470.1">
    <property type="nucleotide sequence ID" value="NZ_ML762446.1"/>
</dbReference>
<organism evidence="1 2">
    <name type="scientific">Gracilibacillus oryzae</name>
    <dbReference type="NCBI Taxonomy" id="1672701"/>
    <lineage>
        <taxon>Bacteria</taxon>
        <taxon>Bacillati</taxon>
        <taxon>Bacillota</taxon>
        <taxon>Bacilli</taxon>
        <taxon>Bacillales</taxon>
        <taxon>Bacillaceae</taxon>
        <taxon>Gracilibacillus</taxon>
    </lineage>
</organism>
<dbReference type="Proteomes" id="UP000480246">
    <property type="component" value="Unassembled WGS sequence"/>
</dbReference>
<dbReference type="EMBL" id="WEID01000099">
    <property type="protein sequence ID" value="KAB8126922.1"/>
    <property type="molecule type" value="Genomic_DNA"/>
</dbReference>
<protein>
    <submittedName>
        <fullName evidence="1">Transcriptional regulator</fullName>
    </submittedName>
</protein>
<accession>A0A7C8GR70</accession>
<sequence length="146" mass="17363">MNKTLNIKKTTFKHIEAEWYNYHWTLKEIAQLREEIMNPPVEIEEDINIVKGANSVRQPGDPTSRLAMNIVASKQLQHMDSIVRSIESVYNALPDDYKKLVRIRYWRRDRRLTWDGIAGELNVSKRQAMRWRDEIIQATIELLGWR</sequence>
<dbReference type="InterPro" id="IPR006523">
    <property type="entry name" value="RinA"/>
</dbReference>
<evidence type="ECO:0000313" key="2">
    <source>
        <dbReference type="Proteomes" id="UP000480246"/>
    </source>
</evidence>
<comment type="caution">
    <text evidence="1">The sequence shown here is derived from an EMBL/GenBank/DDBJ whole genome shotgun (WGS) entry which is preliminary data.</text>
</comment>
<proteinExistence type="predicted"/>
<dbReference type="NCBIfam" id="TIGR01636">
    <property type="entry name" value="phage_rinA"/>
    <property type="match status" value="1"/>
</dbReference>
<dbReference type="AlphaFoldDB" id="A0A7C8GR70"/>
<gene>
    <name evidence="1" type="ORF">F9U64_19065</name>
</gene>
<evidence type="ECO:0000313" key="1">
    <source>
        <dbReference type="EMBL" id="KAB8126922.1"/>
    </source>
</evidence>